<organism evidence="3 4">
    <name type="scientific">Bisgaardia hudsonensis</name>
    <dbReference type="NCBI Taxonomy" id="109472"/>
    <lineage>
        <taxon>Bacteria</taxon>
        <taxon>Pseudomonadati</taxon>
        <taxon>Pseudomonadota</taxon>
        <taxon>Gammaproteobacteria</taxon>
        <taxon>Pasteurellales</taxon>
        <taxon>Pasteurellaceae</taxon>
        <taxon>Bisgaardia</taxon>
    </lineage>
</organism>
<dbReference type="GO" id="GO:0015628">
    <property type="term" value="P:protein secretion by the type II secretion system"/>
    <property type="evidence" value="ECO:0007669"/>
    <property type="project" value="TreeGrafter"/>
</dbReference>
<dbReference type="Gene3D" id="1.10.150.280">
    <property type="entry name" value="AF1531-like domain"/>
    <property type="match status" value="1"/>
</dbReference>
<dbReference type="Pfam" id="PF12836">
    <property type="entry name" value="HHH_3"/>
    <property type="match status" value="1"/>
</dbReference>
<dbReference type="InterPro" id="IPR004509">
    <property type="entry name" value="Competence_ComEA_HhH"/>
</dbReference>
<evidence type="ECO:0000256" key="1">
    <source>
        <dbReference type="SAM" id="SignalP"/>
    </source>
</evidence>
<dbReference type="PANTHER" id="PTHR21180">
    <property type="entry name" value="ENDONUCLEASE/EXONUCLEASE/PHOSPHATASE FAMILY DOMAIN-CONTAINING PROTEIN 1"/>
    <property type="match status" value="1"/>
</dbReference>
<dbReference type="SUPFAM" id="SSF47781">
    <property type="entry name" value="RuvA domain 2-like"/>
    <property type="match status" value="1"/>
</dbReference>
<dbReference type="SMART" id="SM00278">
    <property type="entry name" value="HhH1"/>
    <property type="match status" value="2"/>
</dbReference>
<feature type="domain" description="Helix-hairpin-helix DNA-binding motif class 1" evidence="2">
    <location>
        <begin position="100"/>
        <end position="119"/>
    </location>
</feature>
<accession>A0A4R2MTS6</accession>
<evidence type="ECO:0000313" key="4">
    <source>
        <dbReference type="Proteomes" id="UP000294841"/>
    </source>
</evidence>
<dbReference type="InterPro" id="IPR051675">
    <property type="entry name" value="Endo/Exo/Phosphatase_dom_1"/>
</dbReference>
<dbReference type="GO" id="GO:0003677">
    <property type="term" value="F:DNA binding"/>
    <property type="evidence" value="ECO:0007669"/>
    <property type="project" value="InterPro"/>
</dbReference>
<dbReference type="PANTHER" id="PTHR21180:SF32">
    <property type="entry name" value="ENDONUCLEASE_EXONUCLEASE_PHOSPHATASE FAMILY DOMAIN-CONTAINING PROTEIN 1"/>
    <property type="match status" value="1"/>
</dbReference>
<dbReference type="AlphaFoldDB" id="A0A4R2MTS6"/>
<dbReference type="InterPro" id="IPR003583">
    <property type="entry name" value="Hlx-hairpin-Hlx_DNA-bd_motif"/>
</dbReference>
<comment type="caution">
    <text evidence="3">The sequence shown here is derived from an EMBL/GenBank/DDBJ whole genome shotgun (WGS) entry which is preliminary data.</text>
</comment>
<gene>
    <name evidence="3" type="ORF">EV697_10556</name>
</gene>
<feature type="signal peptide" evidence="1">
    <location>
        <begin position="1"/>
        <end position="25"/>
    </location>
</feature>
<keyword evidence="4" id="KW-1185">Reference proteome</keyword>
<name>A0A4R2MTS6_9PAST</name>
<dbReference type="GO" id="GO:0015627">
    <property type="term" value="C:type II protein secretion system complex"/>
    <property type="evidence" value="ECO:0007669"/>
    <property type="project" value="TreeGrafter"/>
</dbReference>
<dbReference type="Proteomes" id="UP000294841">
    <property type="component" value="Unassembled WGS sequence"/>
</dbReference>
<dbReference type="EMBL" id="SLXI01000005">
    <property type="protein sequence ID" value="TCP11944.1"/>
    <property type="molecule type" value="Genomic_DNA"/>
</dbReference>
<evidence type="ECO:0000259" key="2">
    <source>
        <dbReference type="SMART" id="SM00278"/>
    </source>
</evidence>
<proteinExistence type="predicted"/>
<feature type="domain" description="Helix-hairpin-helix DNA-binding motif class 1" evidence="2">
    <location>
        <begin position="70"/>
        <end position="89"/>
    </location>
</feature>
<reference evidence="3 4" key="1">
    <citation type="submission" date="2019-03" db="EMBL/GenBank/DDBJ databases">
        <title>Genomic Encyclopedia of Type Strains, Phase IV (KMG-IV): sequencing the most valuable type-strain genomes for metagenomic binning, comparative biology and taxonomic classification.</title>
        <authorList>
            <person name="Goeker M."/>
        </authorList>
    </citation>
    <scope>NUCLEOTIDE SEQUENCE [LARGE SCALE GENOMIC DNA]</scope>
    <source>
        <strain evidence="3 4">DSM 28231</strain>
    </source>
</reference>
<dbReference type="OrthoDB" id="7510573at2"/>
<keyword evidence="1" id="KW-0732">Signal</keyword>
<feature type="chain" id="PRO_5020420220" evidence="1">
    <location>
        <begin position="26"/>
        <end position="122"/>
    </location>
</feature>
<evidence type="ECO:0000313" key="3">
    <source>
        <dbReference type="EMBL" id="TCP11944.1"/>
    </source>
</evidence>
<sequence length="122" mass="13306">MSKFKSILASLFIISTLALSNQVLADNAQTKVEKSSSKITTVQENKKSIDKNDPIILSDKVNINTATASEIQQALTGIGEKKAIAIVAYRQENGNFTDIEQLTEVKGIGKATLEKNKDRIIL</sequence>
<dbReference type="GO" id="GO:0006281">
    <property type="term" value="P:DNA repair"/>
    <property type="evidence" value="ECO:0007669"/>
    <property type="project" value="InterPro"/>
</dbReference>
<dbReference type="NCBIfam" id="TIGR00426">
    <property type="entry name" value="competence protein ComEA helix-hairpin-helix repeat region"/>
    <property type="match status" value="1"/>
</dbReference>
<dbReference type="RefSeq" id="WP_132024231.1">
    <property type="nucleotide sequence ID" value="NZ_CP016605.1"/>
</dbReference>
<dbReference type="InterPro" id="IPR010994">
    <property type="entry name" value="RuvA_2-like"/>
</dbReference>
<protein>
    <submittedName>
        <fullName evidence="3">Competence protein ComEA</fullName>
    </submittedName>
</protein>